<comment type="caution">
    <text evidence="1">The sequence shown here is derived from an EMBL/GenBank/DDBJ whole genome shotgun (WGS) entry which is preliminary data.</text>
</comment>
<organism evidence="1 2">
    <name type="scientific">Natronosalvus hydrolyticus</name>
    <dbReference type="NCBI Taxonomy" id="2979988"/>
    <lineage>
        <taxon>Archaea</taxon>
        <taxon>Methanobacteriati</taxon>
        <taxon>Methanobacteriota</taxon>
        <taxon>Stenosarchaea group</taxon>
        <taxon>Halobacteria</taxon>
        <taxon>Halobacteriales</taxon>
        <taxon>Natrialbaceae</taxon>
        <taxon>Natronosalvus</taxon>
    </lineage>
</organism>
<dbReference type="Proteomes" id="UP001321047">
    <property type="component" value="Unassembled WGS sequence"/>
</dbReference>
<accession>A0AAP2ZBX9</accession>
<evidence type="ECO:0000313" key="2">
    <source>
        <dbReference type="Proteomes" id="UP001321047"/>
    </source>
</evidence>
<keyword evidence="2" id="KW-1185">Reference proteome</keyword>
<reference evidence="1 2" key="1">
    <citation type="submission" date="2022-09" db="EMBL/GenBank/DDBJ databases">
        <title>Enrichment on poylsaccharides allowed isolation of novel metabolic and taxonomic groups of Haloarchaea.</title>
        <authorList>
            <person name="Sorokin D.Y."/>
            <person name="Elcheninov A.G."/>
            <person name="Khizhniak T.V."/>
            <person name="Kolganova T.V."/>
            <person name="Kublanov I.V."/>
        </authorList>
    </citation>
    <scope>NUCLEOTIDE SEQUENCE [LARGE SCALE GENOMIC DNA]</scope>
    <source>
        <strain evidence="1 2">AArc-curdl1</strain>
    </source>
</reference>
<proteinExistence type="predicted"/>
<dbReference type="RefSeq" id="WP_342810673.1">
    <property type="nucleotide sequence ID" value="NZ_JAOPJZ010000040.1"/>
</dbReference>
<dbReference type="EMBL" id="JAOPJZ010000040">
    <property type="protein sequence ID" value="MCU4754371.1"/>
    <property type="molecule type" value="Genomic_DNA"/>
</dbReference>
<protein>
    <submittedName>
        <fullName evidence="1">Uncharacterized protein</fullName>
    </submittedName>
</protein>
<gene>
    <name evidence="1" type="ORF">OB919_20755</name>
</gene>
<evidence type="ECO:0000313" key="1">
    <source>
        <dbReference type="EMBL" id="MCU4754371.1"/>
    </source>
</evidence>
<dbReference type="AlphaFoldDB" id="A0AAP2ZBX9"/>
<sequence length="185" mass="21650">MIEWYDEDREFKPPDEKPHNEGVLLFSNSRSCYDDDIENILEEITKGISGYGNTIEIEPHGDGLDLMKEDAVEAEEHFLVNSLWIIHHECILDSELKKDFRFCIQHTPPQTMILVWIDGPEKKHDEIEADIEEAVDSDKVEIVKTKKMLTHLIERYLGKEANPKMGKEKVIAWNNNVWRILDMRC</sequence>
<name>A0AAP2ZBX9_9EURY</name>